<dbReference type="InterPro" id="IPR023599">
    <property type="entry name" value="Mem_prot_TcaA"/>
</dbReference>
<evidence type="ECO:0000256" key="6">
    <source>
        <dbReference type="ARBA" id="ARBA00022723"/>
    </source>
</evidence>
<organism evidence="17 18">
    <name type="scientific">Clostridium ljungdahlii</name>
    <dbReference type="NCBI Taxonomy" id="1538"/>
    <lineage>
        <taxon>Bacteria</taxon>
        <taxon>Bacillati</taxon>
        <taxon>Bacillota</taxon>
        <taxon>Clostridia</taxon>
        <taxon>Eubacteriales</taxon>
        <taxon>Clostridiaceae</taxon>
        <taxon>Clostridium</taxon>
    </lineage>
</organism>
<dbReference type="OrthoDB" id="1714200at2"/>
<evidence type="ECO:0000256" key="10">
    <source>
        <dbReference type="ARBA" id="ARBA00023136"/>
    </source>
</evidence>
<dbReference type="Pfam" id="PF22813">
    <property type="entry name" value="TcaA_2nd"/>
    <property type="match status" value="1"/>
</dbReference>
<sequence>MKFCVKCGNKLEDNDMFCPKCGHKSGVEKVKEDDVGNTQIFNTDLINKQNSESQSKEDLNKEDFNDDEEVDESIFDTFRRKLRLNKKAAVVIGIVILCITILVSFLIGNAASKPSNVVSKFQKAIASSNKGQLVDMLYCSDNRLKIDEKSVAPLINYFKDNPSYLNEVVNQLNSEVMRSDGNLNSNSKGKFDIVYAGKKYLFFKDYKIGIKPSFISVKTGIKDVQFSLNGTQIAKSDSKDFFKQLGPFIPGKYKLNADYKNNYESLNESRDIDFMNSSEDTANVEVFKDVSYVNINSDYPDAEIFLNNKDTGVKAKDARNFGPLAANSAIYGIASVNGQKLRSSDYILKKDDDYIKLDFTQSQTSMQIDQYRMRNLIYWYTYYFAQSVNTGDFEDVENYLYPGSPLYNAQKSYVAATYEKGIKEDIKSFNVISYNLSDDKRSGTVSTEEVYDIYQDGDTAPSTKTFHYTYTFKYNEEFSGYQLSDIKSN</sequence>
<keyword evidence="10 12" id="KW-0472">Membrane</keyword>
<accession>A0A170NBH8</accession>
<keyword evidence="5 12" id="KW-0812">Transmembrane</keyword>
<evidence type="ECO:0000259" key="13">
    <source>
        <dbReference type="Pfam" id="PF13240"/>
    </source>
</evidence>
<evidence type="ECO:0000256" key="7">
    <source>
        <dbReference type="ARBA" id="ARBA00022771"/>
    </source>
</evidence>
<evidence type="ECO:0000256" key="2">
    <source>
        <dbReference type="ARBA" id="ARBA00006334"/>
    </source>
</evidence>
<comment type="subcellular location">
    <subcellularLocation>
        <location evidence="1">Cell membrane</location>
        <topology evidence="1">Single-pass membrane protein</topology>
    </subcellularLocation>
</comment>
<comment type="similarity">
    <text evidence="2">Belongs to the TcaA family.</text>
</comment>
<comment type="caution">
    <text evidence="17">The sequence shown here is derived from an EMBL/GenBank/DDBJ whole genome shotgun (WGS) entry which is preliminary data.</text>
</comment>
<dbReference type="InterPro" id="IPR054530">
    <property type="entry name" value="TcaA_4th"/>
</dbReference>
<evidence type="ECO:0000259" key="15">
    <source>
        <dbReference type="Pfam" id="PF22819"/>
    </source>
</evidence>
<dbReference type="InterPro" id="IPR054528">
    <property type="entry name" value="TcaA_5th"/>
</dbReference>
<keyword evidence="6" id="KW-0479">Metal-binding</keyword>
<keyword evidence="9 12" id="KW-1133">Transmembrane helix</keyword>
<evidence type="ECO:0000259" key="16">
    <source>
        <dbReference type="Pfam" id="PF22820"/>
    </source>
</evidence>
<evidence type="ECO:0000313" key="18">
    <source>
        <dbReference type="Proteomes" id="UP000077407"/>
    </source>
</evidence>
<feature type="transmembrane region" description="Helical" evidence="12">
    <location>
        <begin position="88"/>
        <end position="107"/>
    </location>
</feature>
<dbReference type="InterPro" id="IPR054529">
    <property type="entry name" value="TcaA_2nd"/>
</dbReference>
<name>A0A170NBH8_9CLOT</name>
<dbReference type="GO" id="GO:0008270">
    <property type="term" value="F:zinc ion binding"/>
    <property type="evidence" value="ECO:0007669"/>
    <property type="project" value="UniProtKB-KW"/>
</dbReference>
<evidence type="ECO:0000259" key="14">
    <source>
        <dbReference type="Pfam" id="PF22813"/>
    </source>
</evidence>
<evidence type="ECO:0000256" key="5">
    <source>
        <dbReference type="ARBA" id="ARBA00022692"/>
    </source>
</evidence>
<keyword evidence="8" id="KW-0862">Zinc</keyword>
<feature type="domain" description="TcaA 4th" evidence="16">
    <location>
        <begin position="290"/>
        <end position="359"/>
    </location>
</feature>
<feature type="domain" description="TcaA protein NTF2-like" evidence="15">
    <location>
        <begin position="374"/>
        <end position="486"/>
    </location>
</feature>
<dbReference type="PANTHER" id="PTHR40038">
    <property type="entry name" value="MEMBRANE-ASSOCIATED PROTEIN TCAA"/>
    <property type="match status" value="1"/>
</dbReference>
<proteinExistence type="inferred from homology"/>
<evidence type="ECO:0000256" key="4">
    <source>
        <dbReference type="ARBA" id="ARBA00022475"/>
    </source>
</evidence>
<protein>
    <recommendedName>
        <fullName evidence="3">Membrane-associated protein TcaA</fullName>
    </recommendedName>
</protein>
<dbReference type="GO" id="GO:0046677">
    <property type="term" value="P:response to antibiotic"/>
    <property type="evidence" value="ECO:0007669"/>
    <property type="project" value="UniProtKB-KW"/>
</dbReference>
<feature type="domain" description="TcaA second" evidence="14">
    <location>
        <begin position="114"/>
        <end position="208"/>
    </location>
</feature>
<dbReference type="Pfam" id="PF13240">
    <property type="entry name" value="Zn_Ribbon_1"/>
    <property type="match status" value="1"/>
</dbReference>
<dbReference type="InterPro" id="IPR026870">
    <property type="entry name" value="Zinc_ribbon_dom"/>
</dbReference>
<dbReference type="RefSeq" id="WP_063556801.1">
    <property type="nucleotide sequence ID" value="NZ_LITT01000062.1"/>
</dbReference>
<dbReference type="PATRIC" id="fig|1538.10.peg.3601"/>
<dbReference type="EMBL" id="LITT01000062">
    <property type="protein sequence ID" value="OAA83197.1"/>
    <property type="molecule type" value="Genomic_DNA"/>
</dbReference>
<keyword evidence="7" id="KW-0863">Zinc-finger</keyword>
<dbReference type="GO" id="GO:0005886">
    <property type="term" value="C:plasma membrane"/>
    <property type="evidence" value="ECO:0007669"/>
    <property type="project" value="UniProtKB-SubCell"/>
</dbReference>
<evidence type="ECO:0000256" key="11">
    <source>
        <dbReference type="ARBA" id="ARBA00023251"/>
    </source>
</evidence>
<dbReference type="Pfam" id="PF22820">
    <property type="entry name" value="TcaA_3rd_4th"/>
    <property type="match status" value="1"/>
</dbReference>
<keyword evidence="11" id="KW-0046">Antibiotic resistance</keyword>
<dbReference type="AlphaFoldDB" id="A0A170NBH8"/>
<evidence type="ECO:0000256" key="9">
    <source>
        <dbReference type="ARBA" id="ARBA00022989"/>
    </source>
</evidence>
<evidence type="ECO:0000256" key="8">
    <source>
        <dbReference type="ARBA" id="ARBA00022833"/>
    </source>
</evidence>
<evidence type="ECO:0000313" key="17">
    <source>
        <dbReference type="EMBL" id="OAA83197.1"/>
    </source>
</evidence>
<keyword evidence="4" id="KW-1003">Cell membrane</keyword>
<dbReference type="PIRSF" id="PIRSF032522">
    <property type="entry name" value="TcaA"/>
    <property type="match status" value="1"/>
</dbReference>
<evidence type="ECO:0000256" key="3">
    <source>
        <dbReference type="ARBA" id="ARBA00017896"/>
    </source>
</evidence>
<evidence type="ECO:0000256" key="12">
    <source>
        <dbReference type="SAM" id="Phobius"/>
    </source>
</evidence>
<feature type="domain" description="Zinc-ribbon" evidence="13">
    <location>
        <begin position="3"/>
        <end position="24"/>
    </location>
</feature>
<dbReference type="Pfam" id="PF22819">
    <property type="entry name" value="TcaA_5th"/>
    <property type="match status" value="1"/>
</dbReference>
<gene>
    <name evidence="17" type="ORF">WY13_03525</name>
</gene>
<dbReference type="Proteomes" id="UP000077407">
    <property type="component" value="Unassembled WGS sequence"/>
</dbReference>
<reference evidence="17 18" key="1">
    <citation type="journal article" date="2015" name="Biotechnol. Bioeng.">
        <title>Genome sequence and phenotypic characterization of Caulobacter segnis.</title>
        <authorList>
            <person name="Patel S."/>
            <person name="Fletcher B."/>
            <person name="Scott D.C."/>
            <person name="Ely B."/>
        </authorList>
    </citation>
    <scope>NUCLEOTIDE SEQUENCE [LARGE SCALE GENOMIC DNA]</scope>
    <source>
        <strain evidence="17 18">ERI-2</strain>
    </source>
</reference>
<dbReference type="PANTHER" id="PTHR40038:SF1">
    <property type="entry name" value="MEMBRANE-ASSOCIATED PROTEIN TCAA"/>
    <property type="match status" value="1"/>
</dbReference>
<evidence type="ECO:0000256" key="1">
    <source>
        <dbReference type="ARBA" id="ARBA00004162"/>
    </source>
</evidence>